<name>A0A0G0TZY1_9BACT</name>
<proteinExistence type="predicted"/>
<feature type="compositionally biased region" description="Basic and acidic residues" evidence="1">
    <location>
        <begin position="1"/>
        <end position="19"/>
    </location>
</feature>
<reference evidence="2 3" key="1">
    <citation type="journal article" date="2015" name="Nature">
        <title>rRNA introns, odd ribosomes, and small enigmatic genomes across a large radiation of phyla.</title>
        <authorList>
            <person name="Brown C.T."/>
            <person name="Hug L.A."/>
            <person name="Thomas B.C."/>
            <person name="Sharon I."/>
            <person name="Castelle C.J."/>
            <person name="Singh A."/>
            <person name="Wilkins M.J."/>
            <person name="Williams K.H."/>
            <person name="Banfield J.F."/>
        </authorList>
    </citation>
    <scope>NUCLEOTIDE SEQUENCE [LARGE SCALE GENOMIC DNA]</scope>
</reference>
<evidence type="ECO:0000256" key="1">
    <source>
        <dbReference type="SAM" id="MobiDB-lite"/>
    </source>
</evidence>
<protein>
    <submittedName>
        <fullName evidence="2">Uncharacterized protein</fullName>
    </submittedName>
</protein>
<evidence type="ECO:0000313" key="2">
    <source>
        <dbReference type="EMBL" id="KKR82464.1"/>
    </source>
</evidence>
<dbReference type="EMBL" id="LCAB01000012">
    <property type="protein sequence ID" value="KKR82464.1"/>
    <property type="molecule type" value="Genomic_DNA"/>
</dbReference>
<evidence type="ECO:0000313" key="3">
    <source>
        <dbReference type="Proteomes" id="UP000034601"/>
    </source>
</evidence>
<feature type="region of interest" description="Disordered" evidence="1">
    <location>
        <begin position="1"/>
        <end position="68"/>
    </location>
</feature>
<dbReference type="Proteomes" id="UP000034601">
    <property type="component" value="Unassembled WGS sequence"/>
</dbReference>
<comment type="caution">
    <text evidence="2">The sequence shown here is derived from an EMBL/GenBank/DDBJ whole genome shotgun (WGS) entry which is preliminary data.</text>
</comment>
<gene>
    <name evidence="2" type="ORF">UU29_C0012G0002</name>
</gene>
<accession>A0A0G0TZY1</accession>
<organism evidence="2 3">
    <name type="scientific">Candidatus Daviesbacteria bacterium GW2011_GWA2_40_9</name>
    <dbReference type="NCBI Taxonomy" id="1618424"/>
    <lineage>
        <taxon>Bacteria</taxon>
        <taxon>Candidatus Daviesiibacteriota</taxon>
    </lineage>
</organism>
<dbReference type="AlphaFoldDB" id="A0A0G0TZY1"/>
<feature type="compositionally biased region" description="Polar residues" evidence="1">
    <location>
        <begin position="47"/>
        <end position="58"/>
    </location>
</feature>
<sequence>MNKRQQLEELKKKVQEDKSLPLGNQATQLVFGKGNPDSRTKKGNGNPDVSPSGSSSKQYHFKPTEGRL</sequence>